<name>A0A7K1TLD9_9BACT</name>
<dbReference type="Gene3D" id="3.40.50.1390">
    <property type="entry name" value="Resolvase, N-terminal catalytic domain"/>
    <property type="match status" value="1"/>
</dbReference>
<feature type="region of interest" description="Disordered" evidence="1">
    <location>
        <begin position="98"/>
        <end position="118"/>
    </location>
</feature>
<dbReference type="EMBL" id="WQKZ01000011">
    <property type="protein sequence ID" value="MVN79215.1"/>
    <property type="molecule type" value="Genomic_DNA"/>
</dbReference>
<evidence type="ECO:0000313" key="3">
    <source>
        <dbReference type="EMBL" id="MVN79215.1"/>
    </source>
</evidence>
<gene>
    <name evidence="3" type="ORF">GO988_23025</name>
</gene>
<dbReference type="GO" id="GO:0000150">
    <property type="term" value="F:DNA strand exchange activity"/>
    <property type="evidence" value="ECO:0007669"/>
    <property type="project" value="InterPro"/>
</dbReference>
<keyword evidence="4" id="KW-1185">Reference proteome</keyword>
<comment type="caution">
    <text evidence="3">The sequence shown here is derived from an EMBL/GenBank/DDBJ whole genome shotgun (WGS) entry which is preliminary data.</text>
</comment>
<dbReference type="InterPro" id="IPR006119">
    <property type="entry name" value="Resolv_N"/>
</dbReference>
<dbReference type="AlphaFoldDB" id="A0A7K1TLD9"/>
<feature type="domain" description="Resolvase/invertase-type recombinase catalytic" evidence="2">
    <location>
        <begin position="3"/>
        <end position="59"/>
    </location>
</feature>
<dbReference type="InterPro" id="IPR036162">
    <property type="entry name" value="Resolvase-like_N_sf"/>
</dbReference>
<evidence type="ECO:0000256" key="1">
    <source>
        <dbReference type="SAM" id="MobiDB-lite"/>
    </source>
</evidence>
<dbReference type="GO" id="GO:0003677">
    <property type="term" value="F:DNA binding"/>
    <property type="evidence" value="ECO:0007669"/>
    <property type="project" value="InterPro"/>
</dbReference>
<dbReference type="Proteomes" id="UP000441336">
    <property type="component" value="Unassembled WGS sequence"/>
</dbReference>
<accession>A0A7K1TLD9</accession>
<organism evidence="3 4">
    <name type="scientific">Hymenobacter ginkgonis</name>
    <dbReference type="NCBI Taxonomy" id="2682976"/>
    <lineage>
        <taxon>Bacteria</taxon>
        <taxon>Pseudomonadati</taxon>
        <taxon>Bacteroidota</taxon>
        <taxon>Cytophagia</taxon>
        <taxon>Cytophagales</taxon>
        <taxon>Hymenobacteraceae</taxon>
        <taxon>Hymenobacter</taxon>
    </lineage>
</organism>
<evidence type="ECO:0000313" key="4">
    <source>
        <dbReference type="Proteomes" id="UP000441336"/>
    </source>
</evidence>
<reference evidence="3 4" key="1">
    <citation type="submission" date="2019-12" db="EMBL/GenBank/DDBJ databases">
        <title>Hymenobacter sp. HMF4947 Genome sequencing and assembly.</title>
        <authorList>
            <person name="Kang H."/>
            <person name="Cha I."/>
            <person name="Kim H."/>
            <person name="Joh K."/>
        </authorList>
    </citation>
    <scope>NUCLEOTIDE SEQUENCE [LARGE SCALE GENOMIC DNA]</scope>
    <source>
        <strain evidence="3 4">HMF4947</strain>
    </source>
</reference>
<evidence type="ECO:0000259" key="2">
    <source>
        <dbReference type="PROSITE" id="PS51736"/>
    </source>
</evidence>
<dbReference type="PROSITE" id="PS51736">
    <property type="entry name" value="RECOMBINASES_3"/>
    <property type="match status" value="1"/>
</dbReference>
<dbReference type="SMART" id="SM00857">
    <property type="entry name" value="Resolvase"/>
    <property type="match status" value="1"/>
</dbReference>
<protein>
    <recommendedName>
        <fullName evidence="2">Resolvase/invertase-type recombinase catalytic domain-containing protein</fullName>
    </recommendedName>
</protein>
<dbReference type="Pfam" id="PF00239">
    <property type="entry name" value="Resolvase"/>
    <property type="match status" value="1"/>
</dbReference>
<dbReference type="SUPFAM" id="SSF53041">
    <property type="entry name" value="Resolvase-like"/>
    <property type="match status" value="1"/>
</dbReference>
<sequence>MQHIFGYARVSATNRNLATQLDDLTRAGCTRIFQEKVSGSRISSPALNELLADSACGRVQPPQRALSGPRPGHRFAHASRQDDYWGIFLFQSVRAGEQPREELSRYRPGQAAKQAPRLAGRARCREAKALEKGLSVAEIGR</sequence>
<proteinExistence type="predicted"/>